<dbReference type="InterPro" id="IPR011008">
    <property type="entry name" value="Dimeric_a/b-barrel"/>
</dbReference>
<dbReference type="InterPro" id="IPR010753">
    <property type="entry name" value="DUF1330"/>
</dbReference>
<name>A0AA37SVW4_9ALTE</name>
<evidence type="ECO:0000259" key="1">
    <source>
        <dbReference type="Pfam" id="PF07045"/>
    </source>
</evidence>
<dbReference type="SUPFAM" id="SSF54909">
    <property type="entry name" value="Dimeric alpha+beta barrel"/>
    <property type="match status" value="1"/>
</dbReference>
<reference evidence="2" key="1">
    <citation type="journal article" date="2014" name="Int. J. Syst. Evol. Microbiol.">
        <title>Complete genome sequence of Corynebacterium casei LMG S-19264T (=DSM 44701T), isolated from a smear-ripened cheese.</title>
        <authorList>
            <consortium name="US DOE Joint Genome Institute (JGI-PGF)"/>
            <person name="Walter F."/>
            <person name="Albersmeier A."/>
            <person name="Kalinowski J."/>
            <person name="Ruckert C."/>
        </authorList>
    </citation>
    <scope>NUCLEOTIDE SEQUENCE</scope>
    <source>
        <strain evidence="2">NBRC 110023</strain>
    </source>
</reference>
<accession>A0AA37SVW4</accession>
<proteinExistence type="predicted"/>
<gene>
    <name evidence="2" type="ORF">GCM10007852_14660</name>
</gene>
<comment type="caution">
    <text evidence="2">The sequence shown here is derived from an EMBL/GenBank/DDBJ whole genome shotgun (WGS) entry which is preliminary data.</text>
</comment>
<dbReference type="Pfam" id="PF07045">
    <property type="entry name" value="DUF1330"/>
    <property type="match status" value="1"/>
</dbReference>
<dbReference type="EMBL" id="BSOT01000005">
    <property type="protein sequence ID" value="GLR70558.1"/>
    <property type="molecule type" value="Genomic_DNA"/>
</dbReference>
<dbReference type="RefSeq" id="WP_284216852.1">
    <property type="nucleotide sequence ID" value="NZ_BSOT01000005.1"/>
</dbReference>
<feature type="domain" description="DUF1330" evidence="1">
    <location>
        <begin position="22"/>
        <end position="93"/>
    </location>
</feature>
<evidence type="ECO:0000313" key="2">
    <source>
        <dbReference type="EMBL" id="GLR70558.1"/>
    </source>
</evidence>
<dbReference type="AlphaFoldDB" id="A0AA37SVW4"/>
<sequence>MKKKKAIVIISATFRPQGMHTPEFKEYSRRSNANGKAHGGKVLQKFKVLKNLGGGALPHMVMVVEYPSLEHAESTFNSKEYKAILPLRDAALSDVNILTTESINK</sequence>
<reference evidence="2" key="2">
    <citation type="submission" date="2023-01" db="EMBL/GenBank/DDBJ databases">
        <title>Draft genome sequence of Agaribacter marinus strain NBRC 110023.</title>
        <authorList>
            <person name="Sun Q."/>
            <person name="Mori K."/>
        </authorList>
    </citation>
    <scope>NUCLEOTIDE SEQUENCE</scope>
    <source>
        <strain evidence="2">NBRC 110023</strain>
    </source>
</reference>
<evidence type="ECO:0000313" key="3">
    <source>
        <dbReference type="Proteomes" id="UP001156601"/>
    </source>
</evidence>
<protein>
    <recommendedName>
        <fullName evidence="1">DUF1330 domain-containing protein</fullName>
    </recommendedName>
</protein>
<dbReference type="Proteomes" id="UP001156601">
    <property type="component" value="Unassembled WGS sequence"/>
</dbReference>
<dbReference type="Gene3D" id="3.30.70.100">
    <property type="match status" value="1"/>
</dbReference>
<organism evidence="2 3">
    <name type="scientific">Agaribacter marinus</name>
    <dbReference type="NCBI Taxonomy" id="1431249"/>
    <lineage>
        <taxon>Bacteria</taxon>
        <taxon>Pseudomonadati</taxon>
        <taxon>Pseudomonadota</taxon>
        <taxon>Gammaproteobacteria</taxon>
        <taxon>Alteromonadales</taxon>
        <taxon>Alteromonadaceae</taxon>
        <taxon>Agaribacter</taxon>
    </lineage>
</organism>
<keyword evidence="3" id="KW-1185">Reference proteome</keyword>